<evidence type="ECO:0000313" key="12">
    <source>
        <dbReference type="Proteomes" id="UP000429523"/>
    </source>
</evidence>
<dbReference type="Proteomes" id="UP000441208">
    <property type="component" value="Unassembled WGS sequence"/>
</dbReference>
<sequence>MASQSLSSSSASTIPSVLENSDYEEKQSTSGGDASASYADESFDSESDPVHESTGPAPVQSDGSSEKYGSEEFEDDYEVSDTIDPVMAPEAEGGGKSSESTEENDYDGEPFEQEEGPVDDHEEVVSIQKDDMQIQSFNHN</sequence>
<dbReference type="Proteomes" id="UP000433483">
    <property type="component" value="Unassembled WGS sequence"/>
</dbReference>
<accession>A0A6A4E8X9</accession>
<evidence type="ECO:0000313" key="15">
    <source>
        <dbReference type="Proteomes" id="UP000440367"/>
    </source>
</evidence>
<dbReference type="EMBL" id="QXGB01000202">
    <property type="protein sequence ID" value="KAE9224906.1"/>
    <property type="molecule type" value="Genomic_DNA"/>
</dbReference>
<evidence type="ECO:0000313" key="19">
    <source>
        <dbReference type="Proteomes" id="UP000476176"/>
    </source>
</evidence>
<evidence type="ECO:0000256" key="1">
    <source>
        <dbReference type="SAM" id="MobiDB-lite"/>
    </source>
</evidence>
<dbReference type="AlphaFoldDB" id="A0A6A4E8X9"/>
<organism evidence="10 14">
    <name type="scientific">Phytophthora fragariae</name>
    <dbReference type="NCBI Taxonomy" id="53985"/>
    <lineage>
        <taxon>Eukaryota</taxon>
        <taxon>Sar</taxon>
        <taxon>Stramenopiles</taxon>
        <taxon>Oomycota</taxon>
        <taxon>Peronosporomycetes</taxon>
        <taxon>Peronosporales</taxon>
        <taxon>Peronosporaceae</taxon>
        <taxon>Phytophthora</taxon>
    </lineage>
</organism>
<dbReference type="EMBL" id="QXGE01000235">
    <property type="protein sequence ID" value="KAE9319122.1"/>
    <property type="molecule type" value="Genomic_DNA"/>
</dbReference>
<proteinExistence type="predicted"/>
<dbReference type="EMBL" id="QXGD01000230">
    <property type="protein sequence ID" value="KAE9246827.1"/>
    <property type="molecule type" value="Genomic_DNA"/>
</dbReference>
<dbReference type="Proteomes" id="UP000440732">
    <property type="component" value="Unassembled WGS sequence"/>
</dbReference>
<evidence type="ECO:0000313" key="17">
    <source>
        <dbReference type="Proteomes" id="UP000441208"/>
    </source>
</evidence>
<dbReference type="OrthoDB" id="117784at2759"/>
<evidence type="ECO:0000313" key="8">
    <source>
        <dbReference type="EMBL" id="KAE9246827.1"/>
    </source>
</evidence>
<dbReference type="Proteomes" id="UP000486351">
    <property type="component" value="Unassembled WGS sequence"/>
</dbReference>
<dbReference type="Proteomes" id="UP000429523">
    <property type="component" value="Unassembled WGS sequence"/>
</dbReference>
<dbReference type="EMBL" id="QXGC01000155">
    <property type="protein sequence ID" value="KAE9247121.1"/>
    <property type="molecule type" value="Genomic_DNA"/>
</dbReference>
<dbReference type="Proteomes" id="UP000476176">
    <property type="component" value="Unassembled WGS sequence"/>
</dbReference>
<name>A0A6A4E8X9_9STRA</name>
<evidence type="ECO:0000313" key="10">
    <source>
        <dbReference type="EMBL" id="KAE9319122.1"/>
    </source>
</evidence>
<dbReference type="EMBL" id="QXFY01000171">
    <property type="protein sequence ID" value="KAE9353732.1"/>
    <property type="molecule type" value="Genomic_DNA"/>
</dbReference>
<dbReference type="Proteomes" id="UP000488956">
    <property type="component" value="Unassembled WGS sequence"/>
</dbReference>
<reference evidence="12 13" key="1">
    <citation type="submission" date="2018-08" db="EMBL/GenBank/DDBJ databases">
        <title>Genomic investigation of the strawberry pathogen Phytophthora fragariae indicates pathogenicity is determined by transcriptional variation in three key races.</title>
        <authorList>
            <person name="Adams T.M."/>
            <person name="Armitage A.D."/>
            <person name="Sobczyk M.K."/>
            <person name="Bates H.J."/>
            <person name="Dunwell J.M."/>
            <person name="Nellist C.F."/>
            <person name="Harrison R.J."/>
        </authorList>
    </citation>
    <scope>NUCLEOTIDE SEQUENCE [LARGE SCALE GENOMIC DNA]</scope>
    <source>
        <strain evidence="10 14">A4</strain>
        <strain evidence="8 15">BC-1</strain>
        <strain evidence="9 19">BC-23</strain>
        <strain evidence="7 13">NOV-27</strain>
        <strain evidence="6 16">NOV-5</strain>
        <strain evidence="5 17">NOV-71</strain>
        <strain evidence="11 20">NOV-77</strain>
        <strain evidence="2 12">NOV-9</strain>
        <strain evidence="4 21">ONT-3</strain>
        <strain evidence="3 18">SCRP245</strain>
    </source>
</reference>
<evidence type="ECO:0000313" key="16">
    <source>
        <dbReference type="Proteomes" id="UP000440732"/>
    </source>
</evidence>
<evidence type="ECO:0000313" key="6">
    <source>
        <dbReference type="EMBL" id="KAE9149528.1"/>
    </source>
</evidence>
<evidence type="ECO:0000313" key="14">
    <source>
        <dbReference type="Proteomes" id="UP000437068"/>
    </source>
</evidence>
<feature type="compositionally biased region" description="Low complexity" evidence="1">
    <location>
        <begin position="1"/>
        <end position="16"/>
    </location>
</feature>
<feature type="region of interest" description="Disordered" evidence="1">
    <location>
        <begin position="1"/>
        <end position="140"/>
    </location>
</feature>
<evidence type="ECO:0000313" key="18">
    <source>
        <dbReference type="Proteomes" id="UP000460718"/>
    </source>
</evidence>
<evidence type="ECO:0000313" key="11">
    <source>
        <dbReference type="EMBL" id="KAE9353732.1"/>
    </source>
</evidence>
<evidence type="ECO:0000313" key="4">
    <source>
        <dbReference type="EMBL" id="KAE9124226.1"/>
    </source>
</evidence>
<gene>
    <name evidence="10" type="ORF">PF001_g6053</name>
    <name evidence="8" type="ORF">PF002_g6571</name>
    <name evidence="9" type="ORF">PF004_g4484</name>
    <name evidence="7" type="ORF">PF005_g5744</name>
    <name evidence="6" type="ORF">PF006_g6006</name>
    <name evidence="5" type="ORF">PF007_g5849</name>
    <name evidence="11" type="ORF">PF008_g4862</name>
    <name evidence="2" type="ORF">PF009_g6273</name>
    <name evidence="4" type="ORF">PF010_g6098</name>
    <name evidence="3" type="ORF">PF011_g4447</name>
</gene>
<evidence type="ECO:0000313" key="2">
    <source>
        <dbReference type="EMBL" id="KAE8944045.1"/>
    </source>
</evidence>
<evidence type="ECO:0000313" key="21">
    <source>
        <dbReference type="Proteomes" id="UP000488956"/>
    </source>
</evidence>
<evidence type="ECO:0000313" key="9">
    <source>
        <dbReference type="EMBL" id="KAE9247121.1"/>
    </source>
</evidence>
<comment type="caution">
    <text evidence="10">The sequence shown here is derived from an EMBL/GenBank/DDBJ whole genome shotgun (WGS) entry which is preliminary data.</text>
</comment>
<dbReference type="Proteomes" id="UP000437068">
    <property type="component" value="Unassembled WGS sequence"/>
</dbReference>
<dbReference type="Proteomes" id="UP000460718">
    <property type="component" value="Unassembled WGS sequence"/>
</dbReference>
<dbReference type="EMBL" id="QXFZ01000210">
    <property type="protein sequence ID" value="KAE9126765.1"/>
    <property type="molecule type" value="Genomic_DNA"/>
</dbReference>
<dbReference type="EMBL" id="QXGA01000235">
    <property type="protein sequence ID" value="KAE9149528.1"/>
    <property type="molecule type" value="Genomic_DNA"/>
</dbReference>
<feature type="compositionally biased region" description="Acidic residues" evidence="1">
    <location>
        <begin position="71"/>
        <end position="81"/>
    </location>
</feature>
<evidence type="ECO:0000313" key="3">
    <source>
        <dbReference type="EMBL" id="KAE9022481.1"/>
    </source>
</evidence>
<evidence type="ECO:0000313" key="13">
    <source>
        <dbReference type="Proteomes" id="UP000433483"/>
    </source>
</evidence>
<dbReference type="EMBL" id="QXFX01000239">
    <property type="protein sequence ID" value="KAE9124226.1"/>
    <property type="molecule type" value="Genomic_DNA"/>
</dbReference>
<evidence type="ECO:0000313" key="20">
    <source>
        <dbReference type="Proteomes" id="UP000486351"/>
    </source>
</evidence>
<protein>
    <submittedName>
        <fullName evidence="10">Uncharacterized protein</fullName>
    </submittedName>
</protein>
<dbReference type="EMBL" id="QXFW01000161">
    <property type="protein sequence ID" value="KAE9022481.1"/>
    <property type="molecule type" value="Genomic_DNA"/>
</dbReference>
<dbReference type="Proteomes" id="UP000440367">
    <property type="component" value="Unassembled WGS sequence"/>
</dbReference>
<keyword evidence="13" id="KW-1185">Reference proteome</keyword>
<evidence type="ECO:0000313" key="7">
    <source>
        <dbReference type="EMBL" id="KAE9224906.1"/>
    </source>
</evidence>
<dbReference type="EMBL" id="QXGF01000223">
    <property type="protein sequence ID" value="KAE8944045.1"/>
    <property type="molecule type" value="Genomic_DNA"/>
</dbReference>
<evidence type="ECO:0000313" key="5">
    <source>
        <dbReference type="EMBL" id="KAE9126765.1"/>
    </source>
</evidence>
<feature type="compositionally biased region" description="Acidic residues" evidence="1">
    <location>
        <begin position="100"/>
        <end position="122"/>
    </location>
</feature>